<protein>
    <submittedName>
        <fullName evidence="1">Uncharacterized protein</fullName>
    </submittedName>
</protein>
<dbReference type="Proteomes" id="UP000199399">
    <property type="component" value="Unassembled WGS sequence"/>
</dbReference>
<name>A0A1G7ZPN6_9RHOB</name>
<dbReference type="STRING" id="218672.SAMN04489759_1248"/>
<gene>
    <name evidence="1" type="ORF">SAMN04489759_1248</name>
</gene>
<keyword evidence="2" id="KW-1185">Reference proteome</keyword>
<reference evidence="2" key="1">
    <citation type="submission" date="2016-10" db="EMBL/GenBank/DDBJ databases">
        <authorList>
            <person name="Varghese N."/>
            <person name="Submissions S."/>
        </authorList>
    </citation>
    <scope>NUCLEOTIDE SEQUENCE [LARGE SCALE GENOMIC DNA]</scope>
    <source>
        <strain evidence="2">DSM 16477</strain>
    </source>
</reference>
<sequence length="133" mass="14655">MADTERLLRSLDVLKLQYQSERDAAIGDPDREHMAPRLGRMADLIGDMRYDQALVGRLAAILAGETMPSVGFTVTAHRSGQLGEATADVKEGGEVVFWDDLEAARKAASDLNDRTSFGSNVRYVANPTPRRRH</sequence>
<proteinExistence type="predicted"/>
<organism evidence="1 2">
    <name type="scientific">Sulfitobacter delicatus</name>
    <dbReference type="NCBI Taxonomy" id="218672"/>
    <lineage>
        <taxon>Bacteria</taxon>
        <taxon>Pseudomonadati</taxon>
        <taxon>Pseudomonadota</taxon>
        <taxon>Alphaproteobacteria</taxon>
        <taxon>Rhodobacterales</taxon>
        <taxon>Roseobacteraceae</taxon>
        <taxon>Sulfitobacter</taxon>
    </lineage>
</organism>
<evidence type="ECO:0000313" key="1">
    <source>
        <dbReference type="EMBL" id="SDH10609.1"/>
    </source>
</evidence>
<dbReference type="EMBL" id="FNBP01000024">
    <property type="protein sequence ID" value="SDH10609.1"/>
    <property type="molecule type" value="Genomic_DNA"/>
</dbReference>
<dbReference type="AlphaFoldDB" id="A0A1G7ZPN6"/>
<evidence type="ECO:0000313" key="2">
    <source>
        <dbReference type="Proteomes" id="UP000199399"/>
    </source>
</evidence>
<accession>A0A1G7ZPN6</accession>